<dbReference type="UniPathway" id="UPA00060"/>
<dbReference type="NCBIfam" id="TIGR02352">
    <property type="entry name" value="thiamin_ThiO"/>
    <property type="match status" value="1"/>
</dbReference>
<evidence type="ECO:0000313" key="7">
    <source>
        <dbReference type="EMBL" id="KXZ18920.1"/>
    </source>
</evidence>
<dbReference type="OrthoDB" id="9794226at2"/>
<dbReference type="PROSITE" id="PS51257">
    <property type="entry name" value="PROKAR_LIPOPROTEIN"/>
    <property type="match status" value="1"/>
</dbReference>
<comment type="caution">
    <text evidence="7">The sequence shown here is derived from an EMBL/GenBank/DDBJ whole genome shotgun (WGS) entry which is preliminary data.</text>
</comment>
<feature type="domain" description="FAD dependent oxidoreductase" evidence="6">
    <location>
        <begin position="6"/>
        <end position="343"/>
    </location>
</feature>
<evidence type="ECO:0000256" key="4">
    <source>
        <dbReference type="ARBA" id="ARBA00049872"/>
    </source>
</evidence>
<dbReference type="GO" id="GO:0009229">
    <property type="term" value="P:thiamine diphosphate biosynthetic process"/>
    <property type="evidence" value="ECO:0007669"/>
    <property type="project" value="UniProtKB-UniPathway"/>
</dbReference>
<dbReference type="STRING" id="1793963.AXI58_16350"/>
<evidence type="ECO:0000256" key="3">
    <source>
        <dbReference type="ARBA" id="ARBA00023002"/>
    </source>
</evidence>
<gene>
    <name evidence="7" type="ORF">AXI58_16350</name>
</gene>
<dbReference type="PANTHER" id="PTHR13847:SF289">
    <property type="entry name" value="GLYCINE OXIDASE"/>
    <property type="match status" value="1"/>
</dbReference>
<comment type="catalytic activity">
    <reaction evidence="4">
        <text>glycine + O2 + H2O = glyoxylate + H2O2 + NH4(+)</text>
        <dbReference type="Rhea" id="RHEA:11532"/>
        <dbReference type="ChEBI" id="CHEBI:15377"/>
        <dbReference type="ChEBI" id="CHEBI:15379"/>
        <dbReference type="ChEBI" id="CHEBI:16240"/>
        <dbReference type="ChEBI" id="CHEBI:28938"/>
        <dbReference type="ChEBI" id="CHEBI:36655"/>
        <dbReference type="ChEBI" id="CHEBI:57305"/>
        <dbReference type="EC" id="1.4.3.19"/>
    </reaction>
</comment>
<dbReference type="Gene3D" id="3.50.50.60">
    <property type="entry name" value="FAD/NAD(P)-binding domain"/>
    <property type="match status" value="1"/>
</dbReference>
<evidence type="ECO:0000256" key="5">
    <source>
        <dbReference type="ARBA" id="ARBA00050018"/>
    </source>
</evidence>
<dbReference type="GO" id="GO:0050660">
    <property type="term" value="F:flavin adenine dinucleotide binding"/>
    <property type="evidence" value="ECO:0007669"/>
    <property type="project" value="InterPro"/>
</dbReference>
<comment type="pathway">
    <text evidence="1">Cofactor biosynthesis; thiamine diphosphate biosynthesis.</text>
</comment>
<dbReference type="GO" id="GO:0043799">
    <property type="term" value="F:glycine oxidase activity"/>
    <property type="evidence" value="ECO:0007669"/>
    <property type="project" value="UniProtKB-EC"/>
</dbReference>
<evidence type="ECO:0000256" key="2">
    <source>
        <dbReference type="ARBA" id="ARBA00022977"/>
    </source>
</evidence>
<dbReference type="GO" id="GO:0009228">
    <property type="term" value="P:thiamine biosynthetic process"/>
    <property type="evidence" value="ECO:0007669"/>
    <property type="project" value="UniProtKB-KW"/>
</dbReference>
<dbReference type="Pfam" id="PF01266">
    <property type="entry name" value="DAO"/>
    <property type="match status" value="1"/>
</dbReference>
<dbReference type="EMBL" id="LSBA01000016">
    <property type="protein sequence ID" value="KXZ18920.1"/>
    <property type="molecule type" value="Genomic_DNA"/>
</dbReference>
<sequence>MKKHYDTAVIGGGIIGCAIAYELAKNKQKTALFESGAIGKRTTSAAAGMLGAHAECESRDAFFDFAMHGQRLYETAGKELQEAAGIDIRRHNGGMLKLAYSKDDITRLREMDDLPSVTWLSAEEALEREPFASKDILGASLIKDDVHVEPYYVCKAYAKGARRYGAECYEHTHVIEIKRDIEAFCIKTSAGDVYADQVAVASGVWSGQFFAQFGLGQPFFPVKGECLSVWNDEIPLTRTLYHDHCYVVPRKSGRLVIGATMKPGDWCDKPDIGGLEAVIKKAKSMLPAIEHMKIDQFWAGLRPGTKDGKPFIGRHPEDSGLIFAAGHFRNGILLAPATAEMVRNLVLNQEVKTEWKEAFRIDPRRRFRYDPSAERKTN</sequence>
<dbReference type="Gene3D" id="3.30.9.10">
    <property type="entry name" value="D-Amino Acid Oxidase, subunit A, domain 2"/>
    <property type="match status" value="1"/>
</dbReference>
<accession>A0A150F6U4</accession>
<keyword evidence="3" id="KW-0560">Oxidoreductase</keyword>
<proteinExistence type="predicted"/>
<protein>
    <recommendedName>
        <fullName evidence="5">glycine oxidase</fullName>
        <ecNumber evidence="5">1.4.3.19</ecNumber>
    </recommendedName>
</protein>
<reference evidence="8" key="1">
    <citation type="submission" date="2016-02" db="EMBL/GenBank/DDBJ databases">
        <authorList>
            <person name="Dunlap C."/>
        </authorList>
    </citation>
    <scope>NUCLEOTIDE SEQUENCE [LARGE SCALE GENOMIC DNA]</scope>
    <source>
        <strain evidence="8">NRRL B-41092</strain>
    </source>
</reference>
<dbReference type="SUPFAM" id="SSF51905">
    <property type="entry name" value="FAD/NAD(P)-binding domain"/>
    <property type="match status" value="1"/>
</dbReference>
<evidence type="ECO:0000256" key="1">
    <source>
        <dbReference type="ARBA" id="ARBA00004948"/>
    </source>
</evidence>
<dbReference type="InterPro" id="IPR012727">
    <property type="entry name" value="Gly_oxidase_ThiO"/>
</dbReference>
<dbReference type="AlphaFoldDB" id="A0A150F6U4"/>
<organism evidence="7 8">
    <name type="scientific">Bacillus nakamurai</name>
    <dbReference type="NCBI Taxonomy" id="1793963"/>
    <lineage>
        <taxon>Bacteria</taxon>
        <taxon>Bacillati</taxon>
        <taxon>Bacillota</taxon>
        <taxon>Bacilli</taxon>
        <taxon>Bacillales</taxon>
        <taxon>Bacillaceae</taxon>
        <taxon>Bacillus</taxon>
    </lineage>
</organism>
<evidence type="ECO:0000313" key="8">
    <source>
        <dbReference type="Proteomes" id="UP000075430"/>
    </source>
</evidence>
<dbReference type="InterPro" id="IPR036188">
    <property type="entry name" value="FAD/NAD-bd_sf"/>
</dbReference>
<dbReference type="PANTHER" id="PTHR13847">
    <property type="entry name" value="SARCOSINE DEHYDROGENASE-RELATED"/>
    <property type="match status" value="1"/>
</dbReference>
<dbReference type="EC" id="1.4.3.19" evidence="5"/>
<evidence type="ECO:0000259" key="6">
    <source>
        <dbReference type="Pfam" id="PF01266"/>
    </source>
</evidence>
<dbReference type="GO" id="GO:0005737">
    <property type="term" value="C:cytoplasm"/>
    <property type="evidence" value="ECO:0007669"/>
    <property type="project" value="TreeGrafter"/>
</dbReference>
<keyword evidence="2" id="KW-0784">Thiamine biosynthesis</keyword>
<dbReference type="InterPro" id="IPR006076">
    <property type="entry name" value="FAD-dep_OxRdtase"/>
</dbReference>
<dbReference type="Proteomes" id="UP000075430">
    <property type="component" value="Unassembled WGS sequence"/>
</dbReference>
<dbReference type="SUPFAM" id="SSF54373">
    <property type="entry name" value="FAD-linked reductases, C-terminal domain"/>
    <property type="match status" value="1"/>
</dbReference>
<name>A0A150F6U4_9BACI</name>
<keyword evidence="8" id="KW-1185">Reference proteome</keyword>